<gene>
    <name evidence="2" type="ORF">ACFPP7_11720</name>
</gene>
<organism evidence="2 3">
    <name type="scientific">Polaromonas jejuensis</name>
    <dbReference type="NCBI Taxonomy" id="457502"/>
    <lineage>
        <taxon>Bacteria</taxon>
        <taxon>Pseudomonadati</taxon>
        <taxon>Pseudomonadota</taxon>
        <taxon>Betaproteobacteria</taxon>
        <taxon>Burkholderiales</taxon>
        <taxon>Comamonadaceae</taxon>
        <taxon>Polaromonas</taxon>
    </lineage>
</organism>
<dbReference type="EMBL" id="JBHSMX010000018">
    <property type="protein sequence ID" value="MFC5521579.1"/>
    <property type="molecule type" value="Genomic_DNA"/>
</dbReference>
<dbReference type="InterPro" id="IPR042100">
    <property type="entry name" value="Bug_dom1"/>
</dbReference>
<keyword evidence="3" id="KW-1185">Reference proteome</keyword>
<evidence type="ECO:0000313" key="3">
    <source>
        <dbReference type="Proteomes" id="UP001596084"/>
    </source>
</evidence>
<evidence type="ECO:0000313" key="2">
    <source>
        <dbReference type="EMBL" id="MFC5521579.1"/>
    </source>
</evidence>
<evidence type="ECO:0000256" key="1">
    <source>
        <dbReference type="ARBA" id="ARBA00006987"/>
    </source>
</evidence>
<dbReference type="Gene3D" id="3.40.190.10">
    <property type="entry name" value="Periplasmic binding protein-like II"/>
    <property type="match status" value="1"/>
</dbReference>
<comment type="similarity">
    <text evidence="1">Belongs to the UPF0065 (bug) family.</text>
</comment>
<sequence>MVAFARGGGSDFIARLLAVKLGEKLGQPVIVEAWADVSGNLGAELALKAPPDGYTLFLAAASYTVNPSIYRLSFDPLKDITPIAQLTRGPFIVAINPKVPANNLKELVDLAKRQPGKLTYGSAGNGSIVHMVSEYFLDTTGIDIVHAPYRGTSPTLTDAIAGHIQVVFGTVASTLPFVKSGQLKALAVTTSKRLLALPDIPTVMEAGFPSYQVTNWHGLVAPKGLPKDIQARLGKAVNEALTMPEMDSCMAQDGLTAVGGRPEEFDALLRREIRQWGALAKKRGIKAE</sequence>
<dbReference type="Proteomes" id="UP001596084">
    <property type="component" value="Unassembled WGS sequence"/>
</dbReference>
<dbReference type="PANTHER" id="PTHR42928">
    <property type="entry name" value="TRICARBOXYLATE-BINDING PROTEIN"/>
    <property type="match status" value="1"/>
</dbReference>
<dbReference type="PIRSF" id="PIRSF017082">
    <property type="entry name" value="YflP"/>
    <property type="match status" value="1"/>
</dbReference>
<dbReference type="RefSeq" id="WP_068834292.1">
    <property type="nucleotide sequence ID" value="NZ_JBHSMX010000018.1"/>
</dbReference>
<reference evidence="3" key="1">
    <citation type="journal article" date="2019" name="Int. J. Syst. Evol. Microbiol.">
        <title>The Global Catalogue of Microorganisms (GCM) 10K type strain sequencing project: providing services to taxonomists for standard genome sequencing and annotation.</title>
        <authorList>
            <consortium name="The Broad Institute Genomics Platform"/>
            <consortium name="The Broad Institute Genome Sequencing Center for Infectious Disease"/>
            <person name="Wu L."/>
            <person name="Ma J."/>
        </authorList>
    </citation>
    <scope>NUCLEOTIDE SEQUENCE [LARGE SCALE GENOMIC DNA]</scope>
    <source>
        <strain evidence="3">CGMCC 4.7277</strain>
    </source>
</reference>
<protein>
    <submittedName>
        <fullName evidence="2">Tripartite tricarboxylate transporter substrate binding protein</fullName>
    </submittedName>
</protein>
<dbReference type="Gene3D" id="3.40.190.150">
    <property type="entry name" value="Bordetella uptake gene, domain 1"/>
    <property type="match status" value="1"/>
</dbReference>
<comment type="caution">
    <text evidence="2">The sequence shown here is derived from an EMBL/GenBank/DDBJ whole genome shotgun (WGS) entry which is preliminary data.</text>
</comment>
<dbReference type="CDD" id="cd13578">
    <property type="entry name" value="PBP2_Bug27"/>
    <property type="match status" value="1"/>
</dbReference>
<accession>A0ABW0Q9P3</accession>
<proteinExistence type="inferred from homology"/>
<dbReference type="SUPFAM" id="SSF53850">
    <property type="entry name" value="Periplasmic binding protein-like II"/>
    <property type="match status" value="1"/>
</dbReference>
<dbReference type="PANTHER" id="PTHR42928:SF5">
    <property type="entry name" value="BLR1237 PROTEIN"/>
    <property type="match status" value="1"/>
</dbReference>
<name>A0ABW0Q9P3_9BURK</name>
<dbReference type="Pfam" id="PF03401">
    <property type="entry name" value="TctC"/>
    <property type="match status" value="1"/>
</dbReference>
<dbReference type="InterPro" id="IPR005064">
    <property type="entry name" value="BUG"/>
</dbReference>